<proteinExistence type="predicted"/>
<sequence>MPSYMQLCGTLLGIAVAMGNMDVLRLLVGYGAWFWNLAVGRVWWLSWRGCWVESVF</sequence>
<organism evidence="1 2">
    <name type="scientific">Polyplosphaeria fusca</name>
    <dbReference type="NCBI Taxonomy" id="682080"/>
    <lineage>
        <taxon>Eukaryota</taxon>
        <taxon>Fungi</taxon>
        <taxon>Dikarya</taxon>
        <taxon>Ascomycota</taxon>
        <taxon>Pezizomycotina</taxon>
        <taxon>Dothideomycetes</taxon>
        <taxon>Pleosporomycetidae</taxon>
        <taxon>Pleosporales</taxon>
        <taxon>Tetraplosphaeriaceae</taxon>
        <taxon>Polyplosphaeria</taxon>
    </lineage>
</organism>
<dbReference type="Proteomes" id="UP000799444">
    <property type="component" value="Unassembled WGS sequence"/>
</dbReference>
<name>A0A9P4V5E5_9PLEO</name>
<gene>
    <name evidence="1" type="ORF">EJ04DRAFT_509264</name>
</gene>
<evidence type="ECO:0000313" key="1">
    <source>
        <dbReference type="EMBL" id="KAF2738689.1"/>
    </source>
</evidence>
<reference evidence="1" key="1">
    <citation type="journal article" date="2020" name="Stud. Mycol.">
        <title>101 Dothideomycetes genomes: a test case for predicting lifestyles and emergence of pathogens.</title>
        <authorList>
            <person name="Haridas S."/>
            <person name="Albert R."/>
            <person name="Binder M."/>
            <person name="Bloem J."/>
            <person name="Labutti K."/>
            <person name="Salamov A."/>
            <person name="Andreopoulos B."/>
            <person name="Baker S."/>
            <person name="Barry K."/>
            <person name="Bills G."/>
            <person name="Bluhm B."/>
            <person name="Cannon C."/>
            <person name="Castanera R."/>
            <person name="Culley D."/>
            <person name="Daum C."/>
            <person name="Ezra D."/>
            <person name="Gonzalez J."/>
            <person name="Henrissat B."/>
            <person name="Kuo A."/>
            <person name="Liang C."/>
            <person name="Lipzen A."/>
            <person name="Lutzoni F."/>
            <person name="Magnuson J."/>
            <person name="Mondo S."/>
            <person name="Nolan M."/>
            <person name="Ohm R."/>
            <person name="Pangilinan J."/>
            <person name="Park H.-J."/>
            <person name="Ramirez L."/>
            <person name="Alfaro M."/>
            <person name="Sun H."/>
            <person name="Tritt A."/>
            <person name="Yoshinaga Y."/>
            <person name="Zwiers L.-H."/>
            <person name="Turgeon B."/>
            <person name="Goodwin S."/>
            <person name="Spatafora J."/>
            <person name="Crous P."/>
            <person name="Grigoriev I."/>
        </authorList>
    </citation>
    <scope>NUCLEOTIDE SEQUENCE</scope>
    <source>
        <strain evidence="1">CBS 125425</strain>
    </source>
</reference>
<dbReference type="AlphaFoldDB" id="A0A9P4V5E5"/>
<evidence type="ECO:0000313" key="2">
    <source>
        <dbReference type="Proteomes" id="UP000799444"/>
    </source>
</evidence>
<keyword evidence="2" id="KW-1185">Reference proteome</keyword>
<protein>
    <submittedName>
        <fullName evidence="1">Uncharacterized protein</fullName>
    </submittedName>
</protein>
<comment type="caution">
    <text evidence="1">The sequence shown here is derived from an EMBL/GenBank/DDBJ whole genome shotgun (WGS) entry which is preliminary data.</text>
</comment>
<accession>A0A9P4V5E5</accession>
<dbReference type="EMBL" id="ML996107">
    <property type="protein sequence ID" value="KAF2738689.1"/>
    <property type="molecule type" value="Genomic_DNA"/>
</dbReference>